<organism evidence="2 3">
    <name type="scientific">Fluviicoccus keumensis</name>
    <dbReference type="NCBI Taxonomy" id="1435465"/>
    <lineage>
        <taxon>Bacteria</taxon>
        <taxon>Pseudomonadati</taxon>
        <taxon>Pseudomonadota</taxon>
        <taxon>Gammaproteobacteria</taxon>
        <taxon>Moraxellales</taxon>
        <taxon>Moraxellaceae</taxon>
        <taxon>Fluviicoccus</taxon>
    </lineage>
</organism>
<dbReference type="SUPFAM" id="SSF48371">
    <property type="entry name" value="ARM repeat"/>
    <property type="match status" value="1"/>
</dbReference>
<evidence type="ECO:0000313" key="3">
    <source>
        <dbReference type="Proteomes" id="UP000292423"/>
    </source>
</evidence>
<sequence>MQTPAEPVRTPPPPPPLSEGDQLAKQLRESDPQRRVAAANRLGEMAEAGQLADGPLQQLINTYEMEDSPDVVDAVTLALGKSCHPAALDILVRSLNRDVLRISGLTLSILGANGDFKTMGILDALRKRLEEDSRPEAQLRLKEVNSAIKQIQLRAGRRVECESSPEAGGTDQPPQNASPAEAGPGSVKTDVGR</sequence>
<evidence type="ECO:0000256" key="1">
    <source>
        <dbReference type="SAM" id="MobiDB-lite"/>
    </source>
</evidence>
<evidence type="ECO:0000313" key="2">
    <source>
        <dbReference type="EMBL" id="RZU46976.1"/>
    </source>
</evidence>
<proteinExistence type="predicted"/>
<gene>
    <name evidence="2" type="ORF">EV700_1363</name>
</gene>
<reference evidence="2 3" key="1">
    <citation type="submission" date="2019-02" db="EMBL/GenBank/DDBJ databases">
        <title>Genomic Encyclopedia of Type Strains, Phase IV (KMG-IV): sequencing the most valuable type-strain genomes for metagenomic binning, comparative biology and taxonomic classification.</title>
        <authorList>
            <person name="Goeker M."/>
        </authorList>
    </citation>
    <scope>NUCLEOTIDE SEQUENCE [LARGE SCALE GENOMIC DNA]</scope>
    <source>
        <strain evidence="2 3">DSM 105135</strain>
    </source>
</reference>
<feature type="region of interest" description="Disordered" evidence="1">
    <location>
        <begin position="155"/>
        <end position="193"/>
    </location>
</feature>
<protein>
    <submittedName>
        <fullName evidence="2">HEAT repeat protein</fullName>
    </submittedName>
</protein>
<dbReference type="AlphaFoldDB" id="A0A4V2G620"/>
<name>A0A4V2G620_9GAMM</name>
<comment type="caution">
    <text evidence="2">The sequence shown here is derived from an EMBL/GenBank/DDBJ whole genome shotgun (WGS) entry which is preliminary data.</text>
</comment>
<dbReference type="EMBL" id="SHKX01000011">
    <property type="protein sequence ID" value="RZU46976.1"/>
    <property type="molecule type" value="Genomic_DNA"/>
</dbReference>
<accession>A0A4V2G620</accession>
<feature type="region of interest" description="Disordered" evidence="1">
    <location>
        <begin position="1"/>
        <end position="35"/>
    </location>
</feature>
<dbReference type="Proteomes" id="UP000292423">
    <property type="component" value="Unassembled WGS sequence"/>
</dbReference>
<dbReference type="Gene3D" id="1.25.10.10">
    <property type="entry name" value="Leucine-rich Repeat Variant"/>
    <property type="match status" value="1"/>
</dbReference>
<dbReference type="InterPro" id="IPR011989">
    <property type="entry name" value="ARM-like"/>
</dbReference>
<dbReference type="InterPro" id="IPR016024">
    <property type="entry name" value="ARM-type_fold"/>
</dbReference>
<keyword evidence="3" id="KW-1185">Reference proteome</keyword>
<dbReference type="Pfam" id="PF13646">
    <property type="entry name" value="HEAT_2"/>
    <property type="match status" value="1"/>
</dbReference>